<evidence type="ECO:0000256" key="1">
    <source>
        <dbReference type="SAM" id="MobiDB-lite"/>
    </source>
</evidence>
<dbReference type="InterPro" id="IPR036047">
    <property type="entry name" value="F-box-like_dom_sf"/>
</dbReference>
<dbReference type="EMBL" id="JBAHYK010002901">
    <property type="protein sequence ID" value="KAL0564251.1"/>
    <property type="molecule type" value="Genomic_DNA"/>
</dbReference>
<comment type="caution">
    <text evidence="2">The sequence shown here is derived from an EMBL/GenBank/DDBJ whole genome shotgun (WGS) entry which is preliminary data.</text>
</comment>
<gene>
    <name evidence="2" type="ORF">V5O48_017801</name>
</gene>
<keyword evidence="3" id="KW-1185">Reference proteome</keyword>
<evidence type="ECO:0000313" key="3">
    <source>
        <dbReference type="Proteomes" id="UP001465976"/>
    </source>
</evidence>
<name>A0ABR3EMY2_9AGAR</name>
<reference evidence="2 3" key="1">
    <citation type="submission" date="2024-02" db="EMBL/GenBank/DDBJ databases">
        <title>A draft genome for the cacao thread blight pathogen Marasmius crinis-equi.</title>
        <authorList>
            <person name="Cohen S.P."/>
            <person name="Baruah I.K."/>
            <person name="Amoako-Attah I."/>
            <person name="Bukari Y."/>
            <person name="Meinhardt L.W."/>
            <person name="Bailey B.A."/>
        </authorList>
    </citation>
    <scope>NUCLEOTIDE SEQUENCE [LARGE SCALE GENOMIC DNA]</scope>
    <source>
        <strain evidence="2 3">GH-76</strain>
    </source>
</reference>
<evidence type="ECO:0000313" key="2">
    <source>
        <dbReference type="EMBL" id="KAL0564251.1"/>
    </source>
</evidence>
<accession>A0ABR3EMY2</accession>
<sequence length="409" mass="46312">MTISNSRSILRKSVQNTSPRAQESSVTDTYESRSSPITLIPNEVLLRILREYAASTRRSGHIFLEVCSAWHELASHDPRLWTFLSVDTRKFEETLSLENSKCAFEGLKATLARSKELPLDIEYKDTHAVQQAQLMTSDIEEIRRPCLSLLLQHCHRWKFVSLTLNMVSGVGGAALLRQGGLPRFPLLLELSIQNIDFPEALNTMMFPMVELHGTILAAIFQHSTQLQYLETPALPRPSGDPTFSMRIDDTAFPNVTQVVVDHTTERCLINWLELTKGSLASCDIKTMDSRFDTVSTVTPTLTGLLELPKLTSLRMPQGHTIVFDHLILPGLKTLALYDDHCRPFDISGIPEMLERSGCRLELFELLFRRAQAPLTDLQPKFPTLALKESESEEKGYQRRVYFLGAEKQR</sequence>
<organism evidence="2 3">
    <name type="scientific">Marasmius crinis-equi</name>
    <dbReference type="NCBI Taxonomy" id="585013"/>
    <lineage>
        <taxon>Eukaryota</taxon>
        <taxon>Fungi</taxon>
        <taxon>Dikarya</taxon>
        <taxon>Basidiomycota</taxon>
        <taxon>Agaricomycotina</taxon>
        <taxon>Agaricomycetes</taxon>
        <taxon>Agaricomycetidae</taxon>
        <taxon>Agaricales</taxon>
        <taxon>Marasmiineae</taxon>
        <taxon>Marasmiaceae</taxon>
        <taxon>Marasmius</taxon>
    </lineage>
</organism>
<dbReference type="SUPFAM" id="SSF81383">
    <property type="entry name" value="F-box domain"/>
    <property type="match status" value="1"/>
</dbReference>
<dbReference type="Proteomes" id="UP001465976">
    <property type="component" value="Unassembled WGS sequence"/>
</dbReference>
<feature type="region of interest" description="Disordered" evidence="1">
    <location>
        <begin position="1"/>
        <end position="29"/>
    </location>
</feature>
<protein>
    <recommendedName>
        <fullName evidence="4">F-box domain-containing protein</fullName>
    </recommendedName>
</protein>
<proteinExistence type="predicted"/>
<evidence type="ECO:0008006" key="4">
    <source>
        <dbReference type="Google" id="ProtNLM"/>
    </source>
</evidence>